<evidence type="ECO:0000313" key="10">
    <source>
        <dbReference type="Proteomes" id="UP000504608"/>
    </source>
</evidence>
<dbReference type="PROSITE" id="PS51152">
    <property type="entry name" value="NFYA_HAP2_2"/>
    <property type="match status" value="1"/>
</dbReference>
<keyword evidence="10" id="KW-1185">Reference proteome</keyword>
<dbReference type="Pfam" id="PF02045">
    <property type="entry name" value="CBFB_NFYA"/>
    <property type="match status" value="1"/>
</dbReference>
<dbReference type="PROSITE" id="PS00686">
    <property type="entry name" value="NFYA_HAP2_1"/>
    <property type="match status" value="1"/>
</dbReference>
<evidence type="ECO:0000256" key="1">
    <source>
        <dbReference type="ARBA" id="ARBA00004123"/>
    </source>
</evidence>
<evidence type="ECO:0000256" key="3">
    <source>
        <dbReference type="ARBA" id="ARBA00023125"/>
    </source>
</evidence>
<evidence type="ECO:0000256" key="7">
    <source>
        <dbReference type="ARBA" id="ARBA00025911"/>
    </source>
</evidence>
<dbReference type="GO" id="GO:0003677">
    <property type="term" value="F:DNA binding"/>
    <property type="evidence" value="ECO:0007669"/>
    <property type="project" value="UniProtKB-KW"/>
</dbReference>
<proteinExistence type="inferred from homology"/>
<keyword evidence="5 8" id="KW-0804">Transcription</keyword>
<dbReference type="RefSeq" id="XP_022967934.1">
    <property type="nucleotide sequence ID" value="XM_023112166.1"/>
</dbReference>
<keyword evidence="2 8" id="KW-0805">Transcription regulation</keyword>
<comment type="similarity">
    <text evidence="8">Belongs to the NFYA/HAP2 subunit family.</text>
</comment>
<feature type="compositionally biased region" description="Polar residues" evidence="9">
    <location>
        <begin position="53"/>
        <end position="66"/>
    </location>
</feature>
<evidence type="ECO:0000256" key="9">
    <source>
        <dbReference type="SAM" id="MobiDB-lite"/>
    </source>
</evidence>
<dbReference type="PANTHER" id="PTHR12632">
    <property type="entry name" value="TRANSCRIPTION FACTOR NF-Y ALPHA-RELATED"/>
    <property type="match status" value="1"/>
</dbReference>
<evidence type="ECO:0000256" key="6">
    <source>
        <dbReference type="ARBA" id="ARBA00023242"/>
    </source>
</evidence>
<name>A0A6J1HY51_CUCMA</name>
<evidence type="ECO:0000256" key="8">
    <source>
        <dbReference type="RuleBase" id="RU367155"/>
    </source>
</evidence>
<keyword evidence="4" id="KW-0010">Activator</keyword>
<dbReference type="SMART" id="SM00521">
    <property type="entry name" value="CBF"/>
    <property type="match status" value="1"/>
</dbReference>
<dbReference type="Proteomes" id="UP000504608">
    <property type="component" value="Unplaced"/>
</dbReference>
<organism evidence="10 11">
    <name type="scientific">Cucurbita maxima</name>
    <name type="common">Pumpkin</name>
    <name type="synonym">Winter squash</name>
    <dbReference type="NCBI Taxonomy" id="3661"/>
    <lineage>
        <taxon>Eukaryota</taxon>
        <taxon>Viridiplantae</taxon>
        <taxon>Streptophyta</taxon>
        <taxon>Embryophyta</taxon>
        <taxon>Tracheophyta</taxon>
        <taxon>Spermatophyta</taxon>
        <taxon>Magnoliopsida</taxon>
        <taxon>eudicotyledons</taxon>
        <taxon>Gunneridae</taxon>
        <taxon>Pentapetalae</taxon>
        <taxon>rosids</taxon>
        <taxon>fabids</taxon>
        <taxon>Cucurbitales</taxon>
        <taxon>Cucurbitaceae</taxon>
        <taxon>Cucurbiteae</taxon>
        <taxon>Cucurbita</taxon>
    </lineage>
</organism>
<dbReference type="GeneID" id="111467298"/>
<reference evidence="11" key="1">
    <citation type="submission" date="2025-08" db="UniProtKB">
        <authorList>
            <consortium name="RefSeq"/>
        </authorList>
    </citation>
    <scope>IDENTIFICATION</scope>
    <source>
        <tissue evidence="11">Young leaves</tissue>
    </source>
</reference>
<feature type="region of interest" description="Disordered" evidence="9">
    <location>
        <begin position="40"/>
        <end position="66"/>
    </location>
</feature>
<comment type="subunit">
    <text evidence="7">Heterotrimeric transcription factor composed of three components, NF-YA, NF-YB and NF-YC. NF-YB and NF-YC must interact and dimerize for NF-YA association and DNA binding.</text>
</comment>
<dbReference type="PRINTS" id="PR00616">
    <property type="entry name" value="CCAATSUBUNTB"/>
</dbReference>
<comment type="function">
    <text evidence="8">Component of the sequence-specific heterotrimeric transcription factor (NF-Y) which specifically recognizes a 5'-CCAAT-3' box motif found in the promoters of its target genes.</text>
</comment>
<dbReference type="GO" id="GO:0003700">
    <property type="term" value="F:DNA-binding transcription factor activity"/>
    <property type="evidence" value="ECO:0007669"/>
    <property type="project" value="UniProtKB-UniRule"/>
</dbReference>
<comment type="subcellular location">
    <subcellularLocation>
        <location evidence="1 8">Nucleus</location>
    </subcellularLocation>
</comment>
<accession>A0A6J1HY51</accession>
<evidence type="ECO:0000256" key="5">
    <source>
        <dbReference type="ARBA" id="ARBA00023163"/>
    </source>
</evidence>
<dbReference type="InterPro" id="IPR001289">
    <property type="entry name" value="NFYA"/>
</dbReference>
<sequence>MMSSKIDYRNGPDGYNSRPLWWLDAPTTFAISKEDKVNWARPNEPNGLVDNGPQPNTSTKEVQETMTPPPYGESIVARQSKDASIVLPLMNNEHYQASTYETIPTSYRYKDVYYGQLMPLFGFQTLHNSEYTRMTLPLATVEEPVYVNAKQYHGILRRRQSRAKAEILNKISRSQKKPYLHESRHLHAMRRERGCRGRFISKKKTAEPIASMADDGKGSNMSSNCYQGSELHLSAYI</sequence>
<protein>
    <recommendedName>
        <fullName evidence="8">Nuclear transcription factor Y subunit</fullName>
    </recommendedName>
</protein>
<keyword evidence="3 8" id="KW-0238">DNA-binding</keyword>
<dbReference type="AlphaFoldDB" id="A0A6J1HY51"/>
<evidence type="ECO:0000313" key="11">
    <source>
        <dbReference type="RefSeq" id="XP_022967934.1"/>
    </source>
</evidence>
<dbReference type="GO" id="GO:0016602">
    <property type="term" value="C:CCAAT-binding factor complex"/>
    <property type="evidence" value="ECO:0007669"/>
    <property type="project" value="InterPro"/>
</dbReference>
<gene>
    <name evidence="11" type="primary">LOC111467298</name>
</gene>
<dbReference type="KEGG" id="cmax:111467298"/>
<dbReference type="Gene3D" id="6.10.250.2430">
    <property type="match status" value="1"/>
</dbReference>
<evidence type="ECO:0000256" key="4">
    <source>
        <dbReference type="ARBA" id="ARBA00023159"/>
    </source>
</evidence>
<keyword evidence="6 8" id="KW-0539">Nucleus</keyword>
<dbReference type="InterPro" id="IPR018362">
    <property type="entry name" value="CCAAT-binding_factor_CS"/>
</dbReference>
<evidence type="ECO:0000256" key="2">
    <source>
        <dbReference type="ARBA" id="ARBA00023015"/>
    </source>
</evidence>